<organism evidence="1 2">
    <name type="scientific">Pseudomonas asplenii</name>
    <dbReference type="NCBI Taxonomy" id="53407"/>
    <lineage>
        <taxon>Bacteria</taxon>
        <taxon>Pseudomonadati</taxon>
        <taxon>Pseudomonadota</taxon>
        <taxon>Gammaproteobacteria</taxon>
        <taxon>Pseudomonadales</taxon>
        <taxon>Pseudomonadaceae</taxon>
        <taxon>Pseudomonas</taxon>
    </lineage>
</organism>
<evidence type="ECO:0000313" key="2">
    <source>
        <dbReference type="Proteomes" id="UP000182272"/>
    </source>
</evidence>
<dbReference type="EMBL" id="LT629972">
    <property type="protein sequence ID" value="SEI18064.1"/>
    <property type="molecule type" value="Genomic_DNA"/>
</dbReference>
<dbReference type="OrthoDB" id="5674026at2"/>
<dbReference type="InterPro" id="IPR008514">
    <property type="entry name" value="T6SS_Hcp"/>
</dbReference>
<dbReference type="InterPro" id="IPR052947">
    <property type="entry name" value="T6SS_Hcp1_domain"/>
</dbReference>
<name>A0A1H6P2S8_9PSED</name>
<dbReference type="InterPro" id="IPR036624">
    <property type="entry name" value="Hcp1-lik_sf"/>
</dbReference>
<gene>
    <name evidence="1" type="ORF">SAMN05216581_3536</name>
</gene>
<dbReference type="Pfam" id="PF05638">
    <property type="entry name" value="T6SS_HCP"/>
    <property type="match status" value="1"/>
</dbReference>
<dbReference type="PANTHER" id="PTHR34319:SF6">
    <property type="entry name" value="MAJOR EXPORTED PROTEIN"/>
    <property type="match status" value="1"/>
</dbReference>
<dbReference type="Gene3D" id="2.30.110.20">
    <property type="entry name" value="Hcp1-like"/>
    <property type="match status" value="1"/>
</dbReference>
<dbReference type="AlphaFoldDB" id="A0A1H6P2S8"/>
<sequence>MAIPIYLWLQDDGGAQIKGSVDVQGREGSIEVIAQDHAIQIPTDNNTGKLTGARVHTPFLFSKEIDSSSPYFYKAVSTGQTLKGAEFKWYRINDAGQEVVYFTTKLENVKVVKVAPKMHDVKDAGKEKHSHLEAIELRYEKITWTYVDGNIIHSDSWSERQSA</sequence>
<dbReference type="NCBIfam" id="TIGR03344">
    <property type="entry name" value="VI_effect_Hcp1"/>
    <property type="match status" value="1"/>
</dbReference>
<accession>A0A1H6P2S8</accession>
<dbReference type="RefSeq" id="WP_019360608.1">
    <property type="nucleotide sequence ID" value="NZ_CP162519.1"/>
</dbReference>
<dbReference type="SUPFAM" id="SSF141452">
    <property type="entry name" value="Hcp1-like"/>
    <property type="match status" value="1"/>
</dbReference>
<evidence type="ECO:0000313" key="1">
    <source>
        <dbReference type="EMBL" id="SEI18064.1"/>
    </source>
</evidence>
<protein>
    <submittedName>
        <fullName evidence="1">Type VI secretion system secreted protein Hcp</fullName>
    </submittedName>
</protein>
<dbReference type="Proteomes" id="UP000182272">
    <property type="component" value="Chromosome I"/>
</dbReference>
<reference evidence="1 2" key="1">
    <citation type="submission" date="2016-10" db="EMBL/GenBank/DDBJ databases">
        <authorList>
            <person name="de Groot N.N."/>
        </authorList>
    </citation>
    <scope>NUCLEOTIDE SEQUENCE [LARGE SCALE GENOMIC DNA]</scope>
    <source>
        <strain evidence="1 2">LMG 2158</strain>
    </source>
</reference>
<proteinExistence type="predicted"/>
<dbReference type="PANTHER" id="PTHR34319">
    <property type="entry name" value="MAJOR EXPORTED PROTEIN"/>
    <property type="match status" value="1"/>
</dbReference>